<protein>
    <submittedName>
        <fullName evidence="4">DUF3857 domain-containing protein</fullName>
    </submittedName>
</protein>
<keyword evidence="1" id="KW-0732">Signal</keyword>
<dbReference type="InterPro" id="IPR024618">
    <property type="entry name" value="DUF3857"/>
</dbReference>
<dbReference type="Pfam" id="PF01841">
    <property type="entry name" value="Transglut_core"/>
    <property type="match status" value="1"/>
</dbReference>
<name>A0A4U1CE87_9SPHI</name>
<feature type="signal peptide" evidence="1">
    <location>
        <begin position="1"/>
        <end position="18"/>
    </location>
</feature>
<dbReference type="Gene3D" id="2.60.120.1130">
    <property type="match status" value="1"/>
</dbReference>
<feature type="chain" id="PRO_5020826946" evidence="1">
    <location>
        <begin position="19"/>
        <end position="632"/>
    </location>
</feature>
<reference evidence="4 5" key="1">
    <citation type="submission" date="2019-04" db="EMBL/GenBank/DDBJ databases">
        <title>Pedobacter sp. AR-2-6 sp. nov., isolated from Arctic soil.</title>
        <authorList>
            <person name="Dahal R.H."/>
            <person name="Kim D.-U."/>
        </authorList>
    </citation>
    <scope>NUCLEOTIDE SEQUENCE [LARGE SCALE GENOMIC DNA]</scope>
    <source>
        <strain evidence="4 5">AR-2-6</strain>
    </source>
</reference>
<dbReference type="Pfam" id="PF12969">
    <property type="entry name" value="DUF3857"/>
    <property type="match status" value="1"/>
</dbReference>
<gene>
    <name evidence="4" type="ORF">FA045_04355</name>
</gene>
<accession>A0A4U1CE87</accession>
<organism evidence="4 5">
    <name type="scientific">Pedobacter cryotolerans</name>
    <dbReference type="NCBI Taxonomy" id="2571270"/>
    <lineage>
        <taxon>Bacteria</taxon>
        <taxon>Pseudomonadati</taxon>
        <taxon>Bacteroidota</taxon>
        <taxon>Sphingobacteriia</taxon>
        <taxon>Sphingobacteriales</taxon>
        <taxon>Sphingobacteriaceae</taxon>
        <taxon>Pedobacter</taxon>
    </lineage>
</organism>
<dbReference type="Gene3D" id="3.10.620.30">
    <property type="match status" value="1"/>
</dbReference>
<comment type="caution">
    <text evidence="4">The sequence shown here is derived from an EMBL/GenBank/DDBJ whole genome shotgun (WGS) entry which is preliminary data.</text>
</comment>
<proteinExistence type="predicted"/>
<evidence type="ECO:0000313" key="5">
    <source>
        <dbReference type="Proteomes" id="UP000310477"/>
    </source>
</evidence>
<feature type="domain" description="Transglutaminase-like" evidence="2">
    <location>
        <begin position="272"/>
        <end position="364"/>
    </location>
</feature>
<dbReference type="EMBL" id="SWBO01000002">
    <property type="protein sequence ID" value="TKC02514.1"/>
    <property type="molecule type" value="Genomic_DNA"/>
</dbReference>
<dbReference type="InterPro" id="IPR002931">
    <property type="entry name" value="Transglutaminase-like"/>
</dbReference>
<feature type="domain" description="DUF3857" evidence="3">
    <location>
        <begin position="56"/>
        <end position="209"/>
    </location>
</feature>
<dbReference type="Proteomes" id="UP000310477">
    <property type="component" value="Unassembled WGS sequence"/>
</dbReference>
<dbReference type="Gene3D" id="2.60.40.3140">
    <property type="match status" value="1"/>
</dbReference>
<dbReference type="SUPFAM" id="SSF54001">
    <property type="entry name" value="Cysteine proteinases"/>
    <property type="match status" value="1"/>
</dbReference>
<dbReference type="RefSeq" id="WP_136874848.1">
    <property type="nucleotide sequence ID" value="NZ_SWBO01000002.1"/>
</dbReference>
<evidence type="ECO:0000313" key="4">
    <source>
        <dbReference type="EMBL" id="TKC02514.1"/>
    </source>
</evidence>
<evidence type="ECO:0000259" key="2">
    <source>
        <dbReference type="Pfam" id="PF01841"/>
    </source>
</evidence>
<sequence>MRFIILLIFLTTSQIALAQDNYDADLIPSALRNRANATIRNEETVVDMRARDNVLYSVKQAITVLNKNGDENARLVLFYDKNTSIKSIKGEVFNEVGKLTQKFSQSDFKDESAVQGFSLFEDNRVKHFLPAVNSYPYTVVYTYEIRFKQNLNIPNWIPKPASDVSVEKSTYTFICKPTDTVNIKTQSIAKAEEKIDDKQKIMIWQANNLMGAKSEPFSPLADTYQTYVKIAPQQFSYYNYKGSYSNWQELGKWYYDNLLKDRDELPIQTINLIKNLVKDEKNDKDKARKIYQYLQEKTRYISIQVGIGGYQPFKAIDVDKTGYGDCKALVNYMKSLLIVAGIESYYCVVQAGSEKKSLDASFASMNQGNHIILCLPLEGDTTWLECTDQKIPFGFLSDFTDDRSVLACTENGGKLLKTPKYTTSQNLQIRKAMLVIEKNGDIKGDVITKFSGTQYDNHLELVEKSAIEQKKSLKAYYNLDNINFSTASYELEKNINPTLTEKLNIDIRSYCSLSENKMTIVLNAFNVKSAIPEIRNRTMPIYLNRGYTDVDSITYTLPENVVPFIEPISKEIKTNYGTYNITAIVKDRKLIYYRKFVLNEGTYPAAEYEQFFKFINDVNISDTLKLIFSLKK</sequence>
<keyword evidence="5" id="KW-1185">Reference proteome</keyword>
<evidence type="ECO:0000259" key="3">
    <source>
        <dbReference type="Pfam" id="PF12969"/>
    </source>
</evidence>
<dbReference type="InterPro" id="IPR038765">
    <property type="entry name" value="Papain-like_cys_pep_sf"/>
</dbReference>
<evidence type="ECO:0000256" key="1">
    <source>
        <dbReference type="SAM" id="SignalP"/>
    </source>
</evidence>
<dbReference type="AlphaFoldDB" id="A0A4U1CE87"/>
<dbReference type="OrthoDB" id="8595007at2"/>